<dbReference type="InterPro" id="IPR029032">
    <property type="entry name" value="AhpD-like"/>
</dbReference>
<dbReference type="Gene3D" id="1.20.1290.10">
    <property type="entry name" value="AhpD-like"/>
    <property type="match status" value="1"/>
</dbReference>
<dbReference type="InterPro" id="IPR011051">
    <property type="entry name" value="RmlC_Cupin_sf"/>
</dbReference>
<evidence type="ECO:0000313" key="3">
    <source>
        <dbReference type="EMBL" id="MFK4754781.1"/>
    </source>
</evidence>
<dbReference type="PANTHER" id="PTHR43698">
    <property type="entry name" value="RIBD C-TERMINAL DOMAIN CONTAINING PROTEIN"/>
    <property type="match status" value="1"/>
</dbReference>
<dbReference type="Proteomes" id="UP001620597">
    <property type="component" value="Unassembled WGS sequence"/>
</dbReference>
<name>A0ABW8NP57_9GAMM</name>
<dbReference type="InterPro" id="IPR047263">
    <property type="entry name" value="HNL-like_cupin"/>
</dbReference>
<organism evidence="3 4">
    <name type="scientific">Oceanobacter antarcticus</name>
    <dbReference type="NCBI Taxonomy" id="3133425"/>
    <lineage>
        <taxon>Bacteria</taxon>
        <taxon>Pseudomonadati</taxon>
        <taxon>Pseudomonadota</taxon>
        <taxon>Gammaproteobacteria</taxon>
        <taxon>Oceanospirillales</taxon>
        <taxon>Oceanospirillaceae</taxon>
        <taxon>Oceanobacter</taxon>
    </lineage>
</organism>
<dbReference type="CDD" id="cd02233">
    <property type="entry name" value="cupin_HNL-like"/>
    <property type="match status" value="1"/>
</dbReference>
<accession>A0ABW8NP57</accession>
<feature type="domain" description="Carboxymuconolactone decarboxylase-like" evidence="1">
    <location>
        <begin position="186"/>
        <end position="249"/>
    </location>
</feature>
<dbReference type="PANTHER" id="PTHR43698:SF1">
    <property type="entry name" value="BLL4564 PROTEIN"/>
    <property type="match status" value="1"/>
</dbReference>
<dbReference type="RefSeq" id="WP_416207563.1">
    <property type="nucleotide sequence ID" value="NZ_JBBKTX010000043.1"/>
</dbReference>
<protein>
    <submittedName>
        <fullName evidence="3">Carboxymuconolactone decarboxylase family protein</fullName>
    </submittedName>
</protein>
<keyword evidence="4" id="KW-1185">Reference proteome</keyword>
<dbReference type="InterPro" id="IPR014710">
    <property type="entry name" value="RmlC-like_jellyroll"/>
</dbReference>
<evidence type="ECO:0000259" key="1">
    <source>
        <dbReference type="Pfam" id="PF02627"/>
    </source>
</evidence>
<sequence>MINTSKQFHSLWQLTLLLTTMSVVTIWVSESHATPDSGQHQVVTRKAELVEAVGPATNFNGHAVYTRFPVMPTQGAVAPATVTFESGAVTNWHVHPHGQYLIVVAGEGRIQEWGGEVQVIRVGDTVWCPPGVKHWHGGGAHTGMTHIAISPVVDDGSTVTWLEPVTFADSQTSEVSNKPVPEVPVELSARQLAIVPIAAFNATGDLNQLKTALQAGLEQGLTINEIKEVLSHQYAYVGFPRSLNGLGVFQGLLAERQQAGIVDPVGRVATVSPRDTDYYQLGTETLIYLTRGPASRPMYDFAPVMDHTLKTHLFGYLFSRDNLSYINRELTTIATLAALGNVNSQLISHFKVAGNLGLNRKHLNQAISMLDQKVGAEVAENAARQLASLAGF</sequence>
<dbReference type="InterPro" id="IPR013096">
    <property type="entry name" value="Cupin_2"/>
</dbReference>
<dbReference type="InterPro" id="IPR003779">
    <property type="entry name" value="CMD-like"/>
</dbReference>
<dbReference type="EMBL" id="JBBKTX010000043">
    <property type="protein sequence ID" value="MFK4754781.1"/>
    <property type="molecule type" value="Genomic_DNA"/>
</dbReference>
<reference evidence="3 4" key="1">
    <citation type="submission" date="2024-03" db="EMBL/GenBank/DDBJ databases">
        <title>High-quality draft genome sequence of Oceanobacter sp. wDCs-4.</title>
        <authorList>
            <person name="Dong C."/>
        </authorList>
    </citation>
    <scope>NUCLEOTIDE SEQUENCE [LARGE SCALE GENOMIC DNA]</scope>
    <source>
        <strain evidence="4">wDCs-4</strain>
    </source>
</reference>
<proteinExistence type="predicted"/>
<comment type="caution">
    <text evidence="3">The sequence shown here is derived from an EMBL/GenBank/DDBJ whole genome shotgun (WGS) entry which is preliminary data.</text>
</comment>
<feature type="domain" description="Cupin type-2" evidence="2">
    <location>
        <begin position="81"/>
        <end position="136"/>
    </location>
</feature>
<dbReference type="Pfam" id="PF02627">
    <property type="entry name" value="CMD"/>
    <property type="match status" value="1"/>
</dbReference>
<dbReference type="SUPFAM" id="SSF51182">
    <property type="entry name" value="RmlC-like cupins"/>
    <property type="match status" value="1"/>
</dbReference>
<gene>
    <name evidence="3" type="ORF">WG929_20470</name>
</gene>
<dbReference type="SUPFAM" id="SSF69118">
    <property type="entry name" value="AhpD-like"/>
    <property type="match status" value="1"/>
</dbReference>
<dbReference type="Pfam" id="PF07883">
    <property type="entry name" value="Cupin_2"/>
    <property type="match status" value="1"/>
</dbReference>
<evidence type="ECO:0000313" key="4">
    <source>
        <dbReference type="Proteomes" id="UP001620597"/>
    </source>
</evidence>
<dbReference type="Gene3D" id="2.60.120.10">
    <property type="entry name" value="Jelly Rolls"/>
    <property type="match status" value="1"/>
</dbReference>
<evidence type="ECO:0000259" key="2">
    <source>
        <dbReference type="Pfam" id="PF07883"/>
    </source>
</evidence>